<feature type="transmembrane region" description="Helical" evidence="8">
    <location>
        <begin position="104"/>
        <end position="122"/>
    </location>
</feature>
<feature type="transmembrane region" description="Helical" evidence="8">
    <location>
        <begin position="285"/>
        <end position="304"/>
    </location>
</feature>
<comment type="subcellular location">
    <subcellularLocation>
        <location evidence="1">Cell membrane</location>
        <topology evidence="1">Multi-pass membrane protein</topology>
    </subcellularLocation>
</comment>
<evidence type="ECO:0000256" key="6">
    <source>
        <dbReference type="ARBA" id="ARBA00022989"/>
    </source>
</evidence>
<evidence type="ECO:0000256" key="7">
    <source>
        <dbReference type="ARBA" id="ARBA00023136"/>
    </source>
</evidence>
<organism evidence="9 10">
    <name type="scientific">Paramicrobacterium humi</name>
    <dbReference type="NCBI Taxonomy" id="640635"/>
    <lineage>
        <taxon>Bacteria</taxon>
        <taxon>Bacillati</taxon>
        <taxon>Actinomycetota</taxon>
        <taxon>Actinomycetes</taxon>
        <taxon>Micrococcales</taxon>
        <taxon>Microbacteriaceae</taxon>
        <taxon>Paramicrobacterium</taxon>
    </lineage>
</organism>
<dbReference type="CDD" id="cd06550">
    <property type="entry name" value="TM_ABC_iron-siderophores_like"/>
    <property type="match status" value="1"/>
</dbReference>
<feature type="transmembrane region" description="Helical" evidence="8">
    <location>
        <begin position="20"/>
        <end position="40"/>
    </location>
</feature>
<feature type="transmembrane region" description="Helical" evidence="8">
    <location>
        <begin position="203"/>
        <end position="226"/>
    </location>
</feature>
<dbReference type="Pfam" id="PF01032">
    <property type="entry name" value="FecCD"/>
    <property type="match status" value="1"/>
</dbReference>
<feature type="transmembrane region" description="Helical" evidence="8">
    <location>
        <begin position="247"/>
        <end position="273"/>
    </location>
</feature>
<evidence type="ECO:0000313" key="10">
    <source>
        <dbReference type="Proteomes" id="UP000199183"/>
    </source>
</evidence>
<dbReference type="PROSITE" id="PS51318">
    <property type="entry name" value="TAT"/>
    <property type="match status" value="1"/>
</dbReference>
<dbReference type="STRING" id="640635.SAMN04489806_2440"/>
<dbReference type="EMBL" id="FNRY01000001">
    <property type="protein sequence ID" value="SEC04051.1"/>
    <property type="molecule type" value="Genomic_DNA"/>
</dbReference>
<evidence type="ECO:0000256" key="5">
    <source>
        <dbReference type="ARBA" id="ARBA00022692"/>
    </source>
</evidence>
<evidence type="ECO:0000256" key="8">
    <source>
        <dbReference type="SAM" id="Phobius"/>
    </source>
</evidence>
<keyword evidence="4" id="KW-1003">Cell membrane</keyword>
<keyword evidence="7 8" id="KW-0472">Membrane</keyword>
<dbReference type="PANTHER" id="PTHR30472">
    <property type="entry name" value="FERRIC ENTEROBACTIN TRANSPORT SYSTEM PERMEASE PROTEIN"/>
    <property type="match status" value="1"/>
</dbReference>
<keyword evidence="6 8" id="KW-1133">Transmembrane helix</keyword>
<dbReference type="AlphaFoldDB" id="A0A1H4P9C9"/>
<dbReference type="PANTHER" id="PTHR30472:SF24">
    <property type="entry name" value="FERRIC ENTEROBACTIN TRANSPORT SYSTEM PERMEASE PROTEIN FEPG"/>
    <property type="match status" value="1"/>
</dbReference>
<feature type="transmembrane region" description="Helical" evidence="8">
    <location>
        <begin position="157"/>
        <end position="176"/>
    </location>
</feature>
<feature type="transmembrane region" description="Helical" evidence="8">
    <location>
        <begin position="128"/>
        <end position="145"/>
    </location>
</feature>
<evidence type="ECO:0000256" key="1">
    <source>
        <dbReference type="ARBA" id="ARBA00004651"/>
    </source>
</evidence>
<keyword evidence="5 8" id="KW-0812">Transmembrane</keyword>
<feature type="transmembrane region" description="Helical" evidence="8">
    <location>
        <begin position="74"/>
        <end position="92"/>
    </location>
</feature>
<comment type="similarity">
    <text evidence="2">Belongs to the binding-protein-dependent transport system permease family. FecCD subfamily.</text>
</comment>
<evidence type="ECO:0000256" key="4">
    <source>
        <dbReference type="ARBA" id="ARBA00022475"/>
    </source>
</evidence>
<dbReference type="InterPro" id="IPR000522">
    <property type="entry name" value="ABC_transptr_permease_BtuC"/>
</dbReference>
<evidence type="ECO:0000313" key="9">
    <source>
        <dbReference type="EMBL" id="SEC04051.1"/>
    </source>
</evidence>
<dbReference type="InterPro" id="IPR006311">
    <property type="entry name" value="TAT_signal"/>
</dbReference>
<proteinExistence type="inferred from homology"/>
<keyword evidence="10" id="KW-1185">Reference proteome</keyword>
<dbReference type="Proteomes" id="UP000199183">
    <property type="component" value="Unassembled WGS sequence"/>
</dbReference>
<dbReference type="GO" id="GO:0005886">
    <property type="term" value="C:plasma membrane"/>
    <property type="evidence" value="ECO:0007669"/>
    <property type="project" value="UniProtKB-SubCell"/>
</dbReference>
<gene>
    <name evidence="9" type="ORF">SAMN04489806_2440</name>
</gene>
<name>A0A1H4P9C9_9MICO</name>
<reference evidence="9 10" key="1">
    <citation type="submission" date="2016-10" db="EMBL/GenBank/DDBJ databases">
        <authorList>
            <person name="de Groot N.N."/>
        </authorList>
    </citation>
    <scope>NUCLEOTIDE SEQUENCE [LARGE SCALE GENOMIC DNA]</scope>
    <source>
        <strain evidence="9 10">DSM 21799</strain>
    </source>
</reference>
<dbReference type="Gene3D" id="1.10.3470.10">
    <property type="entry name" value="ABC transporter involved in vitamin B12 uptake, BtuC"/>
    <property type="match status" value="1"/>
</dbReference>
<evidence type="ECO:0000256" key="2">
    <source>
        <dbReference type="ARBA" id="ARBA00007935"/>
    </source>
</evidence>
<feature type="transmembrane region" description="Helical" evidence="8">
    <location>
        <begin position="316"/>
        <end position="335"/>
    </location>
</feature>
<dbReference type="GO" id="GO:0022857">
    <property type="term" value="F:transmembrane transporter activity"/>
    <property type="evidence" value="ECO:0007669"/>
    <property type="project" value="InterPro"/>
</dbReference>
<keyword evidence="3" id="KW-0813">Transport</keyword>
<protein>
    <submittedName>
        <fullName evidence="9">Iron complex transport system permease protein</fullName>
    </submittedName>
</protein>
<dbReference type="OrthoDB" id="4455417at2"/>
<dbReference type="InterPro" id="IPR037294">
    <property type="entry name" value="ABC_BtuC-like"/>
</dbReference>
<sequence length="340" mass="33887">MPLTLRIGSILSLRLSRRSLLVGGLLVLALAVLSVLSLSLGDLGVAPAALPAAIFGDGSGADGFVVQTLRGPRLLVAIGAGAAFGLSGSLFQRVTRNPLGSPDVIGLTAGASAGAVAFGLLWPGVVPLPLGAVIGAAAAMVVVYLATGNGFRAPGRLIIAGIGVQAIALSFVQFALTRTRREQATVLATWLNGSLEARSLADVLVIGSAVIVFGVAALALSARLTLVEMGDDIADGLGANSARTRSLAVGVAIVLAAAGVAVCGPVAFIALMSPHVARFLTGRSSALPAALMGAVLLVLADGIVQFAPLPQQLPVGIVTGVIGGVFLGALLVAQWRRGAL</sequence>
<dbReference type="RefSeq" id="WP_091184666.1">
    <property type="nucleotide sequence ID" value="NZ_FNRY01000001.1"/>
</dbReference>
<evidence type="ECO:0000256" key="3">
    <source>
        <dbReference type="ARBA" id="ARBA00022448"/>
    </source>
</evidence>
<accession>A0A1H4P9C9</accession>
<dbReference type="SUPFAM" id="SSF81345">
    <property type="entry name" value="ABC transporter involved in vitamin B12 uptake, BtuC"/>
    <property type="match status" value="1"/>
</dbReference>
<dbReference type="GO" id="GO:0033214">
    <property type="term" value="P:siderophore-iron import into cell"/>
    <property type="evidence" value="ECO:0007669"/>
    <property type="project" value="TreeGrafter"/>
</dbReference>